<proteinExistence type="predicted"/>
<accession>A0AA36FTJ3</accession>
<dbReference type="AlphaFoldDB" id="A0AA36FTJ3"/>
<feature type="chain" id="PRO_5041434718" description="UPAR/Ly6 domain-containing protein" evidence="1">
    <location>
        <begin position="25"/>
        <end position="163"/>
    </location>
</feature>
<evidence type="ECO:0000313" key="3">
    <source>
        <dbReference type="Proteomes" id="UP001177023"/>
    </source>
</evidence>
<comment type="caution">
    <text evidence="2">The sequence shown here is derived from an EMBL/GenBank/DDBJ whole genome shotgun (WGS) entry which is preliminary data.</text>
</comment>
<gene>
    <name evidence="2" type="ORF">MSPICULIGERA_LOCUS5313</name>
</gene>
<protein>
    <recommendedName>
        <fullName evidence="4">UPAR/Ly6 domain-containing protein</fullName>
    </recommendedName>
</protein>
<feature type="signal peptide" evidence="1">
    <location>
        <begin position="1"/>
        <end position="24"/>
    </location>
</feature>
<dbReference type="EMBL" id="CATQJA010001304">
    <property type="protein sequence ID" value="CAJ0566724.1"/>
    <property type="molecule type" value="Genomic_DNA"/>
</dbReference>
<keyword evidence="1" id="KW-0732">Signal</keyword>
<feature type="non-terminal residue" evidence="2">
    <location>
        <position position="163"/>
    </location>
</feature>
<evidence type="ECO:0000313" key="2">
    <source>
        <dbReference type="EMBL" id="CAJ0566724.1"/>
    </source>
</evidence>
<name>A0AA36FTJ3_9BILA</name>
<keyword evidence="3" id="KW-1185">Reference proteome</keyword>
<reference evidence="2" key="1">
    <citation type="submission" date="2023-06" db="EMBL/GenBank/DDBJ databases">
        <authorList>
            <person name="Delattre M."/>
        </authorList>
    </citation>
    <scope>NUCLEOTIDE SEQUENCE</scope>
    <source>
        <strain evidence="2">AF72</strain>
    </source>
</reference>
<evidence type="ECO:0000256" key="1">
    <source>
        <dbReference type="SAM" id="SignalP"/>
    </source>
</evidence>
<sequence length="163" mass="18037">MSARVPVLLVLTCLLGYCLHGVAADCYQCTEGAVALIPDLYTSYFDLHGNMTISEDCKVIAETTKTCPGNKCIYAFVDSSLVGFMHIRNCAPPKYLENWETGRRVVNGSTWFHACESERCNKLQLWELKAGVMRAEDASSDSSAIFTMYPAIALLIAIMPSFF</sequence>
<evidence type="ECO:0008006" key="4">
    <source>
        <dbReference type="Google" id="ProtNLM"/>
    </source>
</evidence>
<dbReference type="Proteomes" id="UP001177023">
    <property type="component" value="Unassembled WGS sequence"/>
</dbReference>
<organism evidence="2 3">
    <name type="scientific">Mesorhabditis spiculigera</name>
    <dbReference type="NCBI Taxonomy" id="96644"/>
    <lineage>
        <taxon>Eukaryota</taxon>
        <taxon>Metazoa</taxon>
        <taxon>Ecdysozoa</taxon>
        <taxon>Nematoda</taxon>
        <taxon>Chromadorea</taxon>
        <taxon>Rhabditida</taxon>
        <taxon>Rhabditina</taxon>
        <taxon>Rhabditomorpha</taxon>
        <taxon>Rhabditoidea</taxon>
        <taxon>Rhabditidae</taxon>
        <taxon>Mesorhabditinae</taxon>
        <taxon>Mesorhabditis</taxon>
    </lineage>
</organism>